<feature type="repeat" description="TPR" evidence="3">
    <location>
        <begin position="168"/>
        <end position="201"/>
    </location>
</feature>
<accession>A0A1P8WAL9</accession>
<keyword evidence="7" id="KW-1185">Reference proteome</keyword>
<dbReference type="PROSITE" id="PS50005">
    <property type="entry name" value="TPR"/>
    <property type="match status" value="5"/>
</dbReference>
<protein>
    <submittedName>
        <fullName evidence="6">TPR repeat-containing protein YrrB</fullName>
    </submittedName>
</protein>
<evidence type="ECO:0000256" key="4">
    <source>
        <dbReference type="SAM" id="MobiDB-lite"/>
    </source>
</evidence>
<feature type="repeat" description="TPR" evidence="3">
    <location>
        <begin position="202"/>
        <end position="235"/>
    </location>
</feature>
<gene>
    <name evidence="6" type="primary">yrrB_1</name>
    <name evidence="6" type="ORF">Fuma_00686</name>
</gene>
<dbReference type="SUPFAM" id="SSF48452">
    <property type="entry name" value="TPR-like"/>
    <property type="match status" value="2"/>
</dbReference>
<dbReference type="PANTHER" id="PTHR44858">
    <property type="entry name" value="TETRATRICOPEPTIDE REPEAT PROTEIN 6"/>
    <property type="match status" value="1"/>
</dbReference>
<dbReference type="InterPro" id="IPR011990">
    <property type="entry name" value="TPR-like_helical_dom_sf"/>
</dbReference>
<feature type="region of interest" description="Disordered" evidence="4">
    <location>
        <begin position="396"/>
        <end position="419"/>
    </location>
</feature>
<dbReference type="SMART" id="SM00028">
    <property type="entry name" value="TPR"/>
    <property type="match status" value="7"/>
</dbReference>
<dbReference type="OrthoDB" id="250076at2"/>
<dbReference type="STRING" id="1891926.Fuma_00686"/>
<keyword evidence="1" id="KW-0677">Repeat</keyword>
<reference evidence="6 7" key="1">
    <citation type="journal article" date="2016" name="Front. Microbiol.">
        <title>Fuerstia marisgermanicae gen. nov., sp. nov., an Unusual Member of the Phylum Planctomycetes from the German Wadden Sea.</title>
        <authorList>
            <person name="Kohn T."/>
            <person name="Heuer A."/>
            <person name="Jogler M."/>
            <person name="Vollmers J."/>
            <person name="Boedeker C."/>
            <person name="Bunk B."/>
            <person name="Rast P."/>
            <person name="Borchert D."/>
            <person name="Glockner I."/>
            <person name="Freese H.M."/>
            <person name="Klenk H.P."/>
            <person name="Overmann J."/>
            <person name="Kaster A.K."/>
            <person name="Rohde M."/>
            <person name="Wiegand S."/>
            <person name="Jogler C."/>
        </authorList>
    </citation>
    <scope>NUCLEOTIDE SEQUENCE [LARGE SCALE GENOMIC DNA]</scope>
    <source>
        <strain evidence="6 7">NH11</strain>
    </source>
</reference>
<name>A0A1P8WAL9_9PLAN</name>
<evidence type="ECO:0000256" key="1">
    <source>
        <dbReference type="ARBA" id="ARBA00022737"/>
    </source>
</evidence>
<dbReference type="Pfam" id="PF14559">
    <property type="entry name" value="TPR_19"/>
    <property type="match status" value="1"/>
</dbReference>
<dbReference type="EMBL" id="CP017641">
    <property type="protein sequence ID" value="APZ91100.1"/>
    <property type="molecule type" value="Genomic_DNA"/>
</dbReference>
<keyword evidence="5" id="KW-0732">Signal</keyword>
<dbReference type="Proteomes" id="UP000187735">
    <property type="component" value="Chromosome"/>
</dbReference>
<sequence length="419" mass="45598" precursor="true">MNHRHLNQLAITLAILATSASIAIAQSAPQFVARRDISLSGEIVVLAGELISTVSVENGKATMVLADGKRATVDRSELADVNEAVGVLSTLIQKDPKNSRLYSARANVWAVRNDFAKAIEDATRAIDVSDAEDATLHVNRGVFYGSTGDYDKAVADYVKATEIDPKMYSAYRNLASAHVARQEFDKAVEVCTQLIKVNDDNAQHYIQRGVAFRHLKNWDAAIGDFSKTLELDKNNLAALGSRGFVNYLKGDHAAAVKDFDAIIKLKPDDAMAYNNRGYNAFMSGDYKQALADYDKATSLLPAYAAAWQNKAWLLATCPQDDIRDGEAAIAAAKQATNYRQQKNASDVKALAAAYAETGNFEKAVEHQRSVIGLVGEDQKKDEELILAIYQEKKPYRTKPATSTPTATPDAASNSDTEGK</sequence>
<evidence type="ECO:0000313" key="6">
    <source>
        <dbReference type="EMBL" id="APZ91100.1"/>
    </source>
</evidence>
<feature type="signal peptide" evidence="5">
    <location>
        <begin position="1"/>
        <end position="25"/>
    </location>
</feature>
<evidence type="ECO:0000256" key="3">
    <source>
        <dbReference type="PROSITE-ProRule" id="PRU00339"/>
    </source>
</evidence>
<dbReference type="AlphaFoldDB" id="A0A1P8WAL9"/>
<dbReference type="InterPro" id="IPR013105">
    <property type="entry name" value="TPR_2"/>
</dbReference>
<feature type="compositionally biased region" description="Low complexity" evidence="4">
    <location>
        <begin position="399"/>
        <end position="419"/>
    </location>
</feature>
<feature type="repeat" description="TPR" evidence="3">
    <location>
        <begin position="270"/>
        <end position="303"/>
    </location>
</feature>
<dbReference type="InterPro" id="IPR050498">
    <property type="entry name" value="Ycf3"/>
</dbReference>
<organism evidence="6 7">
    <name type="scientific">Fuerstiella marisgermanici</name>
    <dbReference type="NCBI Taxonomy" id="1891926"/>
    <lineage>
        <taxon>Bacteria</taxon>
        <taxon>Pseudomonadati</taxon>
        <taxon>Planctomycetota</taxon>
        <taxon>Planctomycetia</taxon>
        <taxon>Planctomycetales</taxon>
        <taxon>Planctomycetaceae</taxon>
        <taxon>Fuerstiella</taxon>
    </lineage>
</organism>
<evidence type="ECO:0000313" key="7">
    <source>
        <dbReference type="Proteomes" id="UP000187735"/>
    </source>
</evidence>
<feature type="chain" id="PRO_5012614074" evidence="5">
    <location>
        <begin position="26"/>
        <end position="419"/>
    </location>
</feature>
<dbReference type="Pfam" id="PF07719">
    <property type="entry name" value="TPR_2"/>
    <property type="match status" value="1"/>
</dbReference>
<proteinExistence type="predicted"/>
<feature type="repeat" description="TPR" evidence="3">
    <location>
        <begin position="236"/>
        <end position="269"/>
    </location>
</feature>
<dbReference type="PROSITE" id="PS50293">
    <property type="entry name" value="TPR_REGION"/>
    <property type="match status" value="1"/>
</dbReference>
<dbReference type="Gene3D" id="1.25.40.10">
    <property type="entry name" value="Tetratricopeptide repeat domain"/>
    <property type="match status" value="2"/>
</dbReference>
<dbReference type="KEGG" id="fmr:Fuma_00686"/>
<evidence type="ECO:0000256" key="2">
    <source>
        <dbReference type="ARBA" id="ARBA00022803"/>
    </source>
</evidence>
<dbReference type="RefSeq" id="WP_077022908.1">
    <property type="nucleotide sequence ID" value="NZ_CP017641.1"/>
</dbReference>
<dbReference type="InterPro" id="IPR019734">
    <property type="entry name" value="TPR_rpt"/>
</dbReference>
<keyword evidence="2 3" id="KW-0802">TPR repeat</keyword>
<feature type="repeat" description="TPR" evidence="3">
    <location>
        <begin position="134"/>
        <end position="167"/>
    </location>
</feature>
<evidence type="ECO:0000256" key="5">
    <source>
        <dbReference type="SAM" id="SignalP"/>
    </source>
</evidence>
<dbReference type="PANTHER" id="PTHR44858:SF1">
    <property type="entry name" value="UDP-N-ACETYLGLUCOSAMINE--PEPTIDE N-ACETYLGLUCOSAMINYLTRANSFERASE SPINDLY-RELATED"/>
    <property type="match status" value="1"/>
</dbReference>